<dbReference type="AlphaFoldDB" id="A0A345DDI9"/>
<proteinExistence type="predicted"/>
<dbReference type="PROSITE" id="PS51257">
    <property type="entry name" value="PROKAR_LIPOPROTEIN"/>
    <property type="match status" value="1"/>
</dbReference>
<dbReference type="KEGG" id="hyf:DTO96_102181"/>
<keyword evidence="1" id="KW-1133">Transmembrane helix</keyword>
<accession>A0A345DDI9</accession>
<protein>
    <submittedName>
        <fullName evidence="2">Uncharacterized protein</fullName>
    </submittedName>
</protein>
<organism evidence="2 3">
    <name type="scientific">Ephemeroptericola cinctiostellae</name>
    <dbReference type="NCBI Taxonomy" id="2268024"/>
    <lineage>
        <taxon>Bacteria</taxon>
        <taxon>Pseudomonadati</taxon>
        <taxon>Pseudomonadota</taxon>
        <taxon>Betaproteobacteria</taxon>
        <taxon>Burkholderiales</taxon>
        <taxon>Burkholderiaceae</taxon>
        <taxon>Ephemeroptericola</taxon>
    </lineage>
</organism>
<gene>
    <name evidence="2" type="ORF">DTO96_102181</name>
</gene>
<feature type="transmembrane region" description="Helical" evidence="1">
    <location>
        <begin position="12"/>
        <end position="31"/>
    </location>
</feature>
<sequence length="181" mass="20725">MNPFKNAPLTNAQNIFYAAIFGCVFGVSGYYLNRYYPTIQAELLKTACVLIGVVWGFAIHVYNKLFELTDLSGLSSRQHESLEDTIHSRLKHFWLKAFSIGLLGLVAMFPSIAKEADGDNCIVDCVYSSQQVYFSYIAFGIAFFILMRLLKEQEEIRRVCSTIKQNEREEAERKERLAELK</sequence>
<evidence type="ECO:0000256" key="1">
    <source>
        <dbReference type="SAM" id="Phobius"/>
    </source>
</evidence>
<feature type="transmembrane region" description="Helical" evidence="1">
    <location>
        <begin position="93"/>
        <end position="113"/>
    </location>
</feature>
<keyword evidence="1" id="KW-0472">Membrane</keyword>
<dbReference type="RefSeq" id="WP_114563505.1">
    <property type="nucleotide sequence ID" value="NZ_CP031124.1"/>
</dbReference>
<feature type="transmembrane region" description="Helical" evidence="1">
    <location>
        <begin position="133"/>
        <end position="150"/>
    </location>
</feature>
<keyword evidence="3" id="KW-1185">Reference proteome</keyword>
<dbReference type="Proteomes" id="UP000252182">
    <property type="component" value="Chromosome"/>
</dbReference>
<evidence type="ECO:0000313" key="3">
    <source>
        <dbReference type="Proteomes" id="UP000252182"/>
    </source>
</evidence>
<keyword evidence="1" id="KW-0812">Transmembrane</keyword>
<dbReference type="EMBL" id="CP031124">
    <property type="protein sequence ID" value="AXF86427.1"/>
    <property type="molecule type" value="Genomic_DNA"/>
</dbReference>
<reference evidence="3" key="1">
    <citation type="submission" date="2018-07" db="EMBL/GenBank/DDBJ databases">
        <authorList>
            <person name="Kim H."/>
        </authorList>
    </citation>
    <scope>NUCLEOTIDE SEQUENCE [LARGE SCALE GENOMIC DNA]</scope>
    <source>
        <strain evidence="3">F02</strain>
    </source>
</reference>
<evidence type="ECO:0000313" key="2">
    <source>
        <dbReference type="EMBL" id="AXF86427.1"/>
    </source>
</evidence>
<name>A0A345DDI9_9BURK</name>